<keyword evidence="5 7" id="KW-0326">Glycosidase</keyword>
<proteinExistence type="inferred from homology"/>
<dbReference type="PROSITE" id="PS00775">
    <property type="entry name" value="GLYCOSYL_HYDROL_F3"/>
    <property type="match status" value="1"/>
</dbReference>
<dbReference type="GO" id="GO:0005975">
    <property type="term" value="P:carbohydrate metabolic process"/>
    <property type="evidence" value="ECO:0007669"/>
    <property type="project" value="InterPro"/>
</dbReference>
<organism evidence="7 8">
    <name type="scientific">Roseinatronobacter ekhonensis</name>
    <dbReference type="NCBI Taxonomy" id="254356"/>
    <lineage>
        <taxon>Bacteria</taxon>
        <taxon>Pseudomonadati</taxon>
        <taxon>Pseudomonadota</taxon>
        <taxon>Alphaproteobacteria</taxon>
        <taxon>Rhodobacterales</taxon>
        <taxon>Paracoccaceae</taxon>
        <taxon>Roseinatronobacter</taxon>
    </lineage>
</organism>
<evidence type="ECO:0000313" key="7">
    <source>
        <dbReference type="EMBL" id="SUZ32822.1"/>
    </source>
</evidence>
<dbReference type="GO" id="GO:0004563">
    <property type="term" value="F:beta-N-acetylhexosaminidase activity"/>
    <property type="evidence" value="ECO:0007669"/>
    <property type="project" value="UniProtKB-EC"/>
</dbReference>
<dbReference type="InterPro" id="IPR001764">
    <property type="entry name" value="Glyco_hydro_3_N"/>
</dbReference>
<dbReference type="InterPro" id="IPR019800">
    <property type="entry name" value="Glyco_hydro_3_AS"/>
</dbReference>
<dbReference type="InterPro" id="IPR036962">
    <property type="entry name" value="Glyco_hydro_3_N_sf"/>
</dbReference>
<evidence type="ECO:0000313" key="8">
    <source>
        <dbReference type="Proteomes" id="UP000272908"/>
    </source>
</evidence>
<keyword evidence="4 7" id="KW-0378">Hydrolase</keyword>
<dbReference type="EC" id="3.2.1.52" evidence="3"/>
<evidence type="ECO:0000256" key="5">
    <source>
        <dbReference type="ARBA" id="ARBA00023295"/>
    </source>
</evidence>
<comment type="similarity">
    <text evidence="2">Belongs to the glycosyl hydrolase 3 family.</text>
</comment>
<sequence>MTSTPHAVIFGCAGTRLSAAEKRFLARVQPWGAILFARNVDNPAQLSALSADWRDTVGRDLPIMIDQEGGRVQRMGPPHWSGWPPALDQSRHARDPVRAMYLRGRLIAAELRAVGLDVNCAPLADIARPETHAILHNRCYGESVAQVVANARAMAQGLLAGGVMPVVKHMPGHGRATRDSHLDLPVVDAAAELLHTQDFAAFAALADIPMAMSAHIVFPAFDAARPATTSPAMIRLIRDEIGFDGVLMTDDLSMQALSGTMAERARAALAAGCDLVLHCNGVADEMAQVADACPPLSGQALARTARAMVHRVAPDEADLAALHAEYRRLLPKEPA</sequence>
<dbReference type="InterPro" id="IPR050226">
    <property type="entry name" value="NagZ_Beta-hexosaminidase"/>
</dbReference>
<accession>A0A3B0MAC3</accession>
<dbReference type="Gene3D" id="3.20.20.300">
    <property type="entry name" value="Glycoside hydrolase, family 3, N-terminal domain"/>
    <property type="match status" value="1"/>
</dbReference>
<dbReference type="AlphaFoldDB" id="A0A3B0MAC3"/>
<dbReference type="OrthoDB" id="9786661at2"/>
<dbReference type="Proteomes" id="UP000272908">
    <property type="component" value="Unassembled WGS sequence"/>
</dbReference>
<comment type="catalytic activity">
    <reaction evidence="1">
        <text>Hydrolysis of terminal non-reducing N-acetyl-D-hexosamine residues in N-acetyl-beta-D-hexosaminides.</text>
        <dbReference type="EC" id="3.2.1.52"/>
    </reaction>
</comment>
<keyword evidence="8" id="KW-1185">Reference proteome</keyword>
<feature type="domain" description="Glycoside hydrolase family 3 N-terminal" evidence="6">
    <location>
        <begin position="17"/>
        <end position="292"/>
    </location>
</feature>
<gene>
    <name evidence="7" type="primary">nagZ</name>
    <name evidence="7" type="ORF">ROE7235_02584</name>
</gene>
<dbReference type="PANTHER" id="PTHR30480:SF13">
    <property type="entry name" value="BETA-HEXOSAMINIDASE"/>
    <property type="match status" value="1"/>
</dbReference>
<dbReference type="RefSeq" id="WP_121095932.1">
    <property type="nucleotide sequence ID" value="NZ_UIHC01000029.1"/>
</dbReference>
<evidence type="ECO:0000256" key="4">
    <source>
        <dbReference type="ARBA" id="ARBA00022801"/>
    </source>
</evidence>
<evidence type="ECO:0000256" key="3">
    <source>
        <dbReference type="ARBA" id="ARBA00012663"/>
    </source>
</evidence>
<evidence type="ECO:0000259" key="6">
    <source>
        <dbReference type="Pfam" id="PF00933"/>
    </source>
</evidence>
<dbReference type="EMBL" id="UIHC01000029">
    <property type="protein sequence ID" value="SUZ32822.1"/>
    <property type="molecule type" value="Genomic_DNA"/>
</dbReference>
<reference evidence="8" key="1">
    <citation type="submission" date="2018-08" db="EMBL/GenBank/DDBJ databases">
        <authorList>
            <person name="Rodrigo-Torres L."/>
            <person name="Arahal R. D."/>
            <person name="Lucena T."/>
        </authorList>
    </citation>
    <scope>NUCLEOTIDE SEQUENCE [LARGE SCALE GENOMIC DNA]</scope>
    <source>
        <strain evidence="8">CECT 7235</strain>
    </source>
</reference>
<evidence type="ECO:0000256" key="2">
    <source>
        <dbReference type="ARBA" id="ARBA00005336"/>
    </source>
</evidence>
<dbReference type="SUPFAM" id="SSF51445">
    <property type="entry name" value="(Trans)glycosidases"/>
    <property type="match status" value="1"/>
</dbReference>
<dbReference type="Pfam" id="PF00933">
    <property type="entry name" value="Glyco_hydro_3"/>
    <property type="match status" value="1"/>
</dbReference>
<dbReference type="GO" id="GO:0009254">
    <property type="term" value="P:peptidoglycan turnover"/>
    <property type="evidence" value="ECO:0007669"/>
    <property type="project" value="TreeGrafter"/>
</dbReference>
<dbReference type="PANTHER" id="PTHR30480">
    <property type="entry name" value="BETA-HEXOSAMINIDASE-RELATED"/>
    <property type="match status" value="1"/>
</dbReference>
<dbReference type="NCBIfam" id="NF003740">
    <property type="entry name" value="PRK05337.1"/>
    <property type="match status" value="1"/>
</dbReference>
<protein>
    <recommendedName>
        <fullName evidence="3">beta-N-acetylhexosaminidase</fullName>
        <ecNumber evidence="3">3.2.1.52</ecNumber>
    </recommendedName>
</protein>
<dbReference type="InterPro" id="IPR017853">
    <property type="entry name" value="GH"/>
</dbReference>
<name>A0A3B0MAC3_9RHOB</name>
<evidence type="ECO:0000256" key="1">
    <source>
        <dbReference type="ARBA" id="ARBA00001231"/>
    </source>
</evidence>